<name>A0A3Q8HX76_9CAUD</name>
<dbReference type="GeneID" id="55005404"/>
<evidence type="ECO:0000313" key="1">
    <source>
        <dbReference type="EMBL" id="AYH91951.1"/>
    </source>
</evidence>
<reference evidence="1 2" key="1">
    <citation type="submission" date="2018-08" db="EMBL/GenBank/DDBJ databases">
        <title>Lactobacillus phages that infect wine-derived L. plantarum strains.</title>
        <authorList>
            <person name="Kyrkou I."/>
            <person name="Byth Carstens A."/>
            <person name="Ellegaard-Jensen L."/>
            <person name="Kot W."/>
            <person name="Hestbjerg Hansen L."/>
        </authorList>
    </citation>
    <scope>NUCLEOTIDE SEQUENCE [LARGE SCALE GENOMIC DNA]</scope>
</reference>
<accession>A0A3Q8HX76</accession>
<protein>
    <submittedName>
        <fullName evidence="1">Uncharacterized protein</fullName>
    </submittedName>
</protein>
<dbReference type="EMBL" id="MH809529">
    <property type="protein sequence ID" value="AYH91951.1"/>
    <property type="molecule type" value="Genomic_DNA"/>
</dbReference>
<organism evidence="1 2">
    <name type="scientific">Lactobacillus phage Iacchus</name>
    <dbReference type="NCBI Taxonomy" id="2315483"/>
    <lineage>
        <taxon>Viruses</taxon>
        <taxon>Duplodnaviria</taxon>
        <taxon>Heunggongvirae</taxon>
        <taxon>Uroviricota</taxon>
        <taxon>Caudoviricetes</taxon>
        <taxon>Herelleviridae</taxon>
        <taxon>Harbinvirus</taxon>
        <taxon>Harbinvirus iacchus</taxon>
    </lineage>
</organism>
<sequence length="169" mass="18232">MADITHGTWIKDGKVVDAVYQGGVKVYGRNLLTGTGNHTVTGTSNNGYVSNEDANPTQLFQGLEGQTVTASYDYEYSGFIAGSGNNRIVWEARIAADTIIYFDLWYYPNNDSGSGRVSRTFVVPKNVKTAGSMGYIQFSGSGTGTLSHFKLEKGSVATPWTPAPEDILN</sequence>
<dbReference type="KEGG" id="vg:55005404"/>
<proteinExistence type="predicted"/>
<keyword evidence="2" id="KW-1185">Reference proteome</keyword>
<evidence type="ECO:0000313" key="2">
    <source>
        <dbReference type="Proteomes" id="UP000273551"/>
    </source>
</evidence>
<dbReference type="RefSeq" id="YP_009814274.1">
    <property type="nucleotide sequence ID" value="NC_048084.1"/>
</dbReference>
<dbReference type="Proteomes" id="UP000273551">
    <property type="component" value="Segment"/>
</dbReference>